<gene>
    <name evidence="1" type="ORF">C9I89_06595</name>
</gene>
<name>A0A2T3N250_9GAMM</name>
<reference evidence="1 2" key="1">
    <citation type="submission" date="2018-03" db="EMBL/GenBank/DDBJ databases">
        <title>Whole genome sequencing of Histamine producing bacteria.</title>
        <authorList>
            <person name="Butler K."/>
        </authorList>
    </citation>
    <scope>NUCLEOTIDE SEQUENCE [LARGE SCALE GENOMIC DNA]</scope>
    <source>
        <strain evidence="1 2">DSM 16190</strain>
    </source>
</reference>
<dbReference type="OrthoDB" id="5883021at2"/>
<dbReference type="Proteomes" id="UP000240904">
    <property type="component" value="Unassembled WGS sequence"/>
</dbReference>
<protein>
    <submittedName>
        <fullName evidence="1">Uncharacterized protein</fullName>
    </submittedName>
</protein>
<comment type="caution">
    <text evidence="1">The sequence shown here is derived from an EMBL/GenBank/DDBJ whole genome shotgun (WGS) entry which is preliminary data.</text>
</comment>
<proteinExistence type="predicted"/>
<organism evidence="1 2">
    <name type="scientific">Photobacterium lipolyticum</name>
    <dbReference type="NCBI Taxonomy" id="266810"/>
    <lineage>
        <taxon>Bacteria</taxon>
        <taxon>Pseudomonadati</taxon>
        <taxon>Pseudomonadota</taxon>
        <taxon>Gammaproteobacteria</taxon>
        <taxon>Vibrionales</taxon>
        <taxon>Vibrionaceae</taxon>
        <taxon>Photobacterium</taxon>
    </lineage>
</organism>
<dbReference type="InterPro" id="IPR058979">
    <property type="entry name" value="LysC-like"/>
</dbReference>
<keyword evidence="2" id="KW-1185">Reference proteome</keyword>
<evidence type="ECO:0000313" key="1">
    <source>
        <dbReference type="EMBL" id="PSW06348.1"/>
    </source>
</evidence>
<dbReference type="AlphaFoldDB" id="A0A2T3N250"/>
<dbReference type="Pfam" id="PF23793">
    <property type="entry name" value="LysC"/>
    <property type="match status" value="1"/>
</dbReference>
<accession>A0A2T3N250</accession>
<sequence length="70" mass="7948">MVTEYREVVVKPPASDLTLCLQPSDLPPATYGEAVERDPLWFASWKECANKIQRLRTFYGFSNVNPNTGE</sequence>
<dbReference type="EMBL" id="PYMC01000003">
    <property type="protein sequence ID" value="PSW06348.1"/>
    <property type="molecule type" value="Genomic_DNA"/>
</dbReference>
<evidence type="ECO:0000313" key="2">
    <source>
        <dbReference type="Proteomes" id="UP000240904"/>
    </source>
</evidence>